<dbReference type="PANTHER" id="PTHR30469:SF33">
    <property type="entry name" value="SLR1207 PROTEIN"/>
    <property type="match status" value="1"/>
</dbReference>
<comment type="similarity">
    <text evidence="1">Belongs to the membrane fusion protein (MFP) (TC 8.A.1) family.</text>
</comment>
<evidence type="ECO:0000259" key="4">
    <source>
        <dbReference type="Pfam" id="PF25954"/>
    </source>
</evidence>
<dbReference type="GO" id="GO:1990281">
    <property type="term" value="C:efflux pump complex"/>
    <property type="evidence" value="ECO:0007669"/>
    <property type="project" value="TreeGrafter"/>
</dbReference>
<name>G8QQV8_SPHPG</name>
<protein>
    <submittedName>
        <fullName evidence="6">RND family efflux transporter, MFP subunit</fullName>
    </submittedName>
</protein>
<dbReference type="Gene3D" id="2.40.30.170">
    <property type="match status" value="1"/>
</dbReference>
<dbReference type="Gene3D" id="2.40.420.20">
    <property type="match status" value="1"/>
</dbReference>
<feature type="domain" description="YknX-like C-terminal permuted SH3-like" evidence="5">
    <location>
        <begin position="242"/>
        <end position="306"/>
    </location>
</feature>
<dbReference type="Pfam" id="PF25989">
    <property type="entry name" value="YknX_C"/>
    <property type="match status" value="1"/>
</dbReference>
<evidence type="ECO:0000256" key="2">
    <source>
        <dbReference type="SAM" id="Phobius"/>
    </source>
</evidence>
<evidence type="ECO:0000259" key="3">
    <source>
        <dbReference type="Pfam" id="PF25917"/>
    </source>
</evidence>
<dbReference type="KEGG" id="sgp:SpiGrapes_0913"/>
<dbReference type="InterPro" id="IPR058792">
    <property type="entry name" value="Beta-barrel_RND_2"/>
</dbReference>
<dbReference type="RefSeq" id="WP_014269588.1">
    <property type="nucleotide sequence ID" value="NC_016633.1"/>
</dbReference>
<reference evidence="6 7" key="1">
    <citation type="submission" date="2011-11" db="EMBL/GenBank/DDBJ databases">
        <title>Complete sequence of Spirochaeta sp. grapes.</title>
        <authorList>
            <consortium name="US DOE Joint Genome Institute"/>
            <person name="Lucas S."/>
            <person name="Han J."/>
            <person name="Lapidus A."/>
            <person name="Cheng J.-F."/>
            <person name="Goodwin L."/>
            <person name="Pitluck S."/>
            <person name="Peters L."/>
            <person name="Ovchinnikova G."/>
            <person name="Munk A.C."/>
            <person name="Detter J.C."/>
            <person name="Han C."/>
            <person name="Tapia R."/>
            <person name="Land M."/>
            <person name="Hauser L."/>
            <person name="Kyrpides N."/>
            <person name="Ivanova N."/>
            <person name="Pagani I."/>
            <person name="Ritalahtilisa K."/>
            <person name="Loeffler F."/>
            <person name="Woyke T."/>
        </authorList>
    </citation>
    <scope>NUCLEOTIDE SEQUENCE [LARGE SCALE GENOMIC DNA]</scope>
    <source>
        <strain evidence="7">ATCC BAA-1885 / DSM 22778 / Grapes</strain>
    </source>
</reference>
<dbReference type="GO" id="GO:0015562">
    <property type="term" value="F:efflux transmembrane transporter activity"/>
    <property type="evidence" value="ECO:0007669"/>
    <property type="project" value="TreeGrafter"/>
</dbReference>
<dbReference type="HOGENOM" id="CLU_018816_1_2_12"/>
<gene>
    <name evidence="6" type="ordered locus">SpiGrapes_0913</name>
</gene>
<dbReference type="Pfam" id="PF25917">
    <property type="entry name" value="BSH_RND"/>
    <property type="match status" value="1"/>
</dbReference>
<dbReference type="AlphaFoldDB" id="G8QQV8"/>
<evidence type="ECO:0000313" key="6">
    <source>
        <dbReference type="EMBL" id="AEV28739.1"/>
    </source>
</evidence>
<dbReference type="eggNOG" id="COG0845">
    <property type="taxonomic scope" value="Bacteria"/>
</dbReference>
<sequence>MEKKPLFDTIVTLILVAICIILAAIIANNLLGNGTESKQMPMQRTEQQQSSVNVSVEPVKTGMFTKTTTIGAELQNSRETVSLTSSLVGGKLTSLTIKEGDSVQAGDSIGTVDPSTPGNQYKETSITAPVGGIVYSVDSYVGEQITTNTVLATLGQGGDLEIIAYLPERFLSTVEIGSKATFTTAAWPEESAEATVKMISPSINTSNRTFTVTLSVDKSDPRFKEGMYVKLNLITEEIDNCLTIPTDAITTYLGNPVVFIAQDGKAKRIDVTTSSSDGNRSVVTSGLNGDEQVIVAGSVVDGSSIKIIEEQV</sequence>
<keyword evidence="2" id="KW-0472">Membrane</keyword>
<dbReference type="Proteomes" id="UP000005632">
    <property type="component" value="Chromosome"/>
</dbReference>
<accession>G8QQV8</accession>
<feature type="transmembrane region" description="Helical" evidence="2">
    <location>
        <begin position="6"/>
        <end position="31"/>
    </location>
</feature>
<dbReference type="OrthoDB" id="320389at2"/>
<organism evidence="6 7">
    <name type="scientific">Sphaerochaeta pleomorpha (strain ATCC BAA-1885 / DSM 22778 / Grapes)</name>
    <dbReference type="NCBI Taxonomy" id="158190"/>
    <lineage>
        <taxon>Bacteria</taxon>
        <taxon>Pseudomonadati</taxon>
        <taxon>Spirochaetota</taxon>
        <taxon>Spirochaetia</taxon>
        <taxon>Spirochaetales</taxon>
        <taxon>Sphaerochaetaceae</taxon>
        <taxon>Sphaerochaeta</taxon>
    </lineage>
</organism>
<dbReference type="STRING" id="158190.SpiGrapes_0913"/>
<dbReference type="PANTHER" id="PTHR30469">
    <property type="entry name" value="MULTIDRUG RESISTANCE PROTEIN MDTA"/>
    <property type="match status" value="1"/>
</dbReference>
<keyword evidence="2" id="KW-0812">Transmembrane</keyword>
<dbReference type="EMBL" id="CP003155">
    <property type="protein sequence ID" value="AEV28739.1"/>
    <property type="molecule type" value="Genomic_DNA"/>
</dbReference>
<dbReference type="InterPro" id="IPR058637">
    <property type="entry name" value="YknX-like_C"/>
</dbReference>
<evidence type="ECO:0000259" key="5">
    <source>
        <dbReference type="Pfam" id="PF25989"/>
    </source>
</evidence>
<evidence type="ECO:0000256" key="1">
    <source>
        <dbReference type="ARBA" id="ARBA00009477"/>
    </source>
</evidence>
<dbReference type="InterPro" id="IPR006143">
    <property type="entry name" value="RND_pump_MFP"/>
</dbReference>
<dbReference type="Gene3D" id="2.40.50.100">
    <property type="match status" value="1"/>
</dbReference>
<feature type="domain" description="Multidrug resistance protein MdtA-like barrel-sandwich hybrid" evidence="3">
    <location>
        <begin position="81"/>
        <end position="149"/>
    </location>
</feature>
<dbReference type="Pfam" id="PF25954">
    <property type="entry name" value="Beta-barrel_RND_2"/>
    <property type="match status" value="1"/>
</dbReference>
<dbReference type="NCBIfam" id="TIGR01730">
    <property type="entry name" value="RND_mfp"/>
    <property type="match status" value="1"/>
</dbReference>
<evidence type="ECO:0000313" key="7">
    <source>
        <dbReference type="Proteomes" id="UP000005632"/>
    </source>
</evidence>
<proteinExistence type="inferred from homology"/>
<feature type="domain" description="CusB-like beta-barrel" evidence="4">
    <location>
        <begin position="163"/>
        <end position="236"/>
    </location>
</feature>
<keyword evidence="7" id="KW-1185">Reference proteome</keyword>
<dbReference type="SUPFAM" id="SSF111369">
    <property type="entry name" value="HlyD-like secretion proteins"/>
    <property type="match status" value="1"/>
</dbReference>
<dbReference type="InterPro" id="IPR058625">
    <property type="entry name" value="MdtA-like_BSH"/>
</dbReference>
<keyword evidence="2" id="KW-1133">Transmembrane helix</keyword>